<evidence type="ECO:0000313" key="5">
    <source>
        <dbReference type="Proteomes" id="UP000027170"/>
    </source>
</evidence>
<name>A0A066TMU0_9NEIS</name>
<accession>A0A066TMU0</accession>
<dbReference type="RefSeq" id="WP_037407061.1">
    <property type="nucleotide sequence ID" value="NZ_JFZV01000004.1"/>
</dbReference>
<comment type="similarity">
    <text evidence="1">Belongs to the cytochrome b562 family.</text>
</comment>
<dbReference type="Pfam" id="PF07361">
    <property type="entry name" value="Cytochrom_B562"/>
    <property type="match status" value="1"/>
</dbReference>
<feature type="signal peptide" evidence="3">
    <location>
        <begin position="1"/>
        <end position="25"/>
    </location>
</feature>
<keyword evidence="5" id="KW-1185">Reference proteome</keyword>
<proteinExistence type="inferred from homology"/>
<protein>
    <recommendedName>
        <fullName evidence="6">Soluble cytochrome b562</fullName>
    </recommendedName>
</protein>
<dbReference type="InterPro" id="IPR010980">
    <property type="entry name" value="Cyt_c/b562"/>
</dbReference>
<comment type="caution">
    <text evidence="4">The sequence shown here is derived from an EMBL/GenBank/DDBJ whole genome shotgun (WGS) entry which is preliminary data.</text>
</comment>
<evidence type="ECO:0000256" key="1">
    <source>
        <dbReference type="ARBA" id="ARBA00005523"/>
    </source>
</evidence>
<evidence type="ECO:0000313" key="4">
    <source>
        <dbReference type="EMBL" id="KDN14857.1"/>
    </source>
</evidence>
<feature type="chain" id="PRO_5015027337" description="Soluble cytochrome b562" evidence="3">
    <location>
        <begin position="26"/>
        <end position="132"/>
    </location>
</feature>
<evidence type="ECO:0008006" key="6">
    <source>
        <dbReference type="Google" id="ProtNLM"/>
    </source>
</evidence>
<dbReference type="Gene3D" id="1.20.120.10">
    <property type="entry name" value="Cytochrome c/b562"/>
    <property type="match status" value="1"/>
</dbReference>
<gene>
    <name evidence="4" type="ORF">SALWKB29_0929</name>
</gene>
<dbReference type="SUPFAM" id="SSF47175">
    <property type="entry name" value="Cytochromes"/>
    <property type="match status" value="1"/>
</dbReference>
<evidence type="ECO:0000256" key="2">
    <source>
        <dbReference type="ARBA" id="ARBA00022729"/>
    </source>
</evidence>
<dbReference type="GO" id="GO:0022900">
    <property type="term" value="P:electron transport chain"/>
    <property type="evidence" value="ECO:0007669"/>
    <property type="project" value="InterPro"/>
</dbReference>
<dbReference type="Proteomes" id="UP000027170">
    <property type="component" value="Unassembled WGS sequence"/>
</dbReference>
<dbReference type="GO" id="GO:0005506">
    <property type="term" value="F:iron ion binding"/>
    <property type="evidence" value="ECO:0007669"/>
    <property type="project" value="InterPro"/>
</dbReference>
<dbReference type="eggNOG" id="COG3783">
    <property type="taxonomic scope" value="Bacteria"/>
</dbReference>
<reference evidence="4 5" key="1">
    <citation type="submission" date="2014-03" db="EMBL/GenBank/DDBJ databases">
        <title>The genomes of two eusocial bee gut symbionts.</title>
        <authorList>
            <person name="Kwong W.K."/>
            <person name="Engel P."/>
            <person name="Koch H."/>
            <person name="Moran N.A."/>
        </authorList>
    </citation>
    <scope>NUCLEOTIDE SEQUENCE [LARGE SCALE GENOMIC DNA]</scope>
    <source>
        <strain evidence="5">wkB29</strain>
    </source>
</reference>
<dbReference type="GO" id="GO:0009055">
    <property type="term" value="F:electron transfer activity"/>
    <property type="evidence" value="ECO:0007669"/>
    <property type="project" value="InterPro"/>
</dbReference>
<sequence>MTTKRILPTGILLLSLMLSNMVVQANEVNVYMNAITMSYARFNAAQTVADASKALASMRTAAVAVRAQKPYGLTNAAANNLKLRLYQSEIDKLIAEIDKTNRLVNAGKMAQAKMEGKKILQLRDEGHAAMKR</sequence>
<dbReference type="GO" id="GO:0042597">
    <property type="term" value="C:periplasmic space"/>
    <property type="evidence" value="ECO:0007669"/>
    <property type="project" value="InterPro"/>
</dbReference>
<keyword evidence="2 3" id="KW-0732">Signal</keyword>
<dbReference type="EMBL" id="JFZV01000004">
    <property type="protein sequence ID" value="KDN14857.1"/>
    <property type="molecule type" value="Genomic_DNA"/>
</dbReference>
<dbReference type="AlphaFoldDB" id="A0A066TMU0"/>
<dbReference type="GO" id="GO:0020037">
    <property type="term" value="F:heme binding"/>
    <property type="evidence" value="ECO:0007669"/>
    <property type="project" value="InterPro"/>
</dbReference>
<evidence type="ECO:0000256" key="3">
    <source>
        <dbReference type="SAM" id="SignalP"/>
    </source>
</evidence>
<organism evidence="4 5">
    <name type="scientific">Snodgrassella communis</name>
    <dbReference type="NCBI Taxonomy" id="2946699"/>
    <lineage>
        <taxon>Bacteria</taxon>
        <taxon>Pseudomonadati</taxon>
        <taxon>Pseudomonadota</taxon>
        <taxon>Betaproteobacteria</taxon>
        <taxon>Neisseriales</taxon>
        <taxon>Neisseriaceae</taxon>
        <taxon>Snodgrassella</taxon>
    </lineage>
</organism>
<dbReference type="InterPro" id="IPR009155">
    <property type="entry name" value="Cyt_b562"/>
</dbReference>
<dbReference type="OrthoDB" id="6693379at2"/>